<dbReference type="GO" id="GO:0005851">
    <property type="term" value="C:eukaryotic translation initiation factor 2B complex"/>
    <property type="evidence" value="ECO:0007669"/>
    <property type="project" value="TreeGrafter"/>
</dbReference>
<keyword evidence="5" id="KW-0396">Initiation factor</keyword>
<evidence type="ECO:0000313" key="17">
    <source>
        <dbReference type="Proteomes" id="UP001303889"/>
    </source>
</evidence>
<dbReference type="GO" id="GO:0005829">
    <property type="term" value="C:cytosol"/>
    <property type="evidence" value="ECO:0007669"/>
    <property type="project" value="UniProtKB-SubCell"/>
</dbReference>
<evidence type="ECO:0000256" key="5">
    <source>
        <dbReference type="ARBA" id="ARBA00022540"/>
    </source>
</evidence>
<dbReference type="Proteomes" id="UP001303889">
    <property type="component" value="Unassembled WGS sequence"/>
</dbReference>
<feature type="domain" description="Nucleotidyl transferase" evidence="14">
    <location>
        <begin position="34"/>
        <end position="149"/>
    </location>
</feature>
<feature type="compositionally biased region" description="Basic and acidic residues" evidence="13">
    <location>
        <begin position="323"/>
        <end position="333"/>
    </location>
</feature>
<dbReference type="AlphaFoldDB" id="A0AAN6RY52"/>
<evidence type="ECO:0000259" key="15">
    <source>
        <dbReference type="Pfam" id="PF25084"/>
    </source>
</evidence>
<dbReference type="InterPro" id="IPR011004">
    <property type="entry name" value="Trimer_LpxA-like_sf"/>
</dbReference>
<evidence type="ECO:0000313" key="16">
    <source>
        <dbReference type="EMBL" id="KAK3906471.1"/>
    </source>
</evidence>
<evidence type="ECO:0000256" key="4">
    <source>
        <dbReference type="ARBA" id="ARBA00022490"/>
    </source>
</evidence>
<comment type="caution">
    <text evidence="16">The sequence shown here is derived from an EMBL/GenBank/DDBJ whole genome shotgun (WGS) entry which is preliminary data.</text>
</comment>
<evidence type="ECO:0000256" key="12">
    <source>
        <dbReference type="ARBA" id="ARBA00046432"/>
    </source>
</evidence>
<dbReference type="CDD" id="cd04652">
    <property type="entry name" value="LbH_eIF2B_gamma_C"/>
    <property type="match status" value="1"/>
</dbReference>
<dbReference type="GO" id="GO:0003743">
    <property type="term" value="F:translation initiation factor activity"/>
    <property type="evidence" value="ECO:0007669"/>
    <property type="project" value="UniProtKB-KW"/>
</dbReference>
<keyword evidence="4" id="KW-0963">Cytoplasm</keyword>
<reference evidence="16" key="2">
    <citation type="submission" date="2023-05" db="EMBL/GenBank/DDBJ databases">
        <authorList>
            <consortium name="Lawrence Berkeley National Laboratory"/>
            <person name="Steindorff A."/>
            <person name="Hensen N."/>
            <person name="Bonometti L."/>
            <person name="Westerberg I."/>
            <person name="Brannstrom I.O."/>
            <person name="Guillou S."/>
            <person name="Cros-Aarteil S."/>
            <person name="Calhoun S."/>
            <person name="Haridas S."/>
            <person name="Kuo A."/>
            <person name="Mondo S."/>
            <person name="Pangilinan J."/>
            <person name="Riley R."/>
            <person name="Labutti K."/>
            <person name="Andreopoulos B."/>
            <person name="Lipzen A."/>
            <person name="Chen C."/>
            <person name="Yanf M."/>
            <person name="Daum C."/>
            <person name="Ng V."/>
            <person name="Clum A."/>
            <person name="Ohm R."/>
            <person name="Martin F."/>
            <person name="Silar P."/>
            <person name="Natvig D."/>
            <person name="Lalanne C."/>
            <person name="Gautier V."/>
            <person name="Ament-Velasquez S.L."/>
            <person name="Kruys A."/>
            <person name="Hutchinson M.I."/>
            <person name="Powell A.J."/>
            <person name="Barry K."/>
            <person name="Miller A.N."/>
            <person name="Grigoriev I.V."/>
            <person name="Debuchy R."/>
            <person name="Gladieux P."/>
            <person name="Thoren M.H."/>
            <person name="Johannesson H."/>
        </authorList>
    </citation>
    <scope>NUCLEOTIDE SEQUENCE</scope>
    <source>
        <strain evidence="16">CBS 103.79</strain>
    </source>
</reference>
<comment type="subcellular location">
    <subcellularLocation>
        <location evidence="1">Cytoplasm</location>
        <location evidence="1">Cytosol</location>
    </subcellularLocation>
</comment>
<evidence type="ECO:0000256" key="9">
    <source>
        <dbReference type="ARBA" id="ARBA00044196"/>
    </source>
</evidence>
<comment type="subunit">
    <text evidence="12">Component of the translation initiation factor 2B (eIF2B) complex which is a heterodecamer of two sets of five different subunits: alpha, beta, gamma, delta and epsilon. Subunits alpha, beta and delta comprise a regulatory subcomplex and subunits epsilon and gamma comprise a catalytic subcomplex. Within the complex, the hexameric regulatory complex resides at the center, with the two heterodimeric catalytic subcomplexes bound on opposite sides.</text>
</comment>
<evidence type="ECO:0000256" key="6">
    <source>
        <dbReference type="ARBA" id="ARBA00022917"/>
    </source>
</evidence>
<gene>
    <name evidence="16" type="ORF">C8A05DRAFT_40743</name>
</gene>
<dbReference type="Gene3D" id="2.160.10.10">
    <property type="entry name" value="Hexapeptide repeat proteins"/>
    <property type="match status" value="1"/>
</dbReference>
<name>A0AAN6RY52_9PEZI</name>
<evidence type="ECO:0000256" key="13">
    <source>
        <dbReference type="SAM" id="MobiDB-lite"/>
    </source>
</evidence>
<dbReference type="Pfam" id="PF00483">
    <property type="entry name" value="NTP_transferase"/>
    <property type="match status" value="1"/>
</dbReference>
<protein>
    <recommendedName>
        <fullName evidence="3">Mannose-1-phosphate guanyltransferase</fullName>
    </recommendedName>
    <alternativeName>
        <fullName evidence="8">GDP-mannose pyrophosphorylase</fullName>
    </alternativeName>
    <alternativeName>
        <fullName evidence="7">GTP-mannose-1-phosphate guanylyltransferase</fullName>
    </alternativeName>
    <alternativeName>
        <fullName evidence="9">Translation initiation factor eIF2B subunit gamma</fullName>
    </alternativeName>
    <alternativeName>
        <fullName evidence="10">eIF2B GDP-GTP exchange factor subunit gamma</fullName>
    </alternativeName>
</protein>
<evidence type="ECO:0000256" key="3">
    <source>
        <dbReference type="ARBA" id="ARBA00018601"/>
    </source>
</evidence>
<reference evidence="16" key="1">
    <citation type="journal article" date="2023" name="Mol. Phylogenet. Evol.">
        <title>Genome-scale phylogeny and comparative genomics of the fungal order Sordariales.</title>
        <authorList>
            <person name="Hensen N."/>
            <person name="Bonometti L."/>
            <person name="Westerberg I."/>
            <person name="Brannstrom I.O."/>
            <person name="Guillou S."/>
            <person name="Cros-Aarteil S."/>
            <person name="Calhoun S."/>
            <person name="Haridas S."/>
            <person name="Kuo A."/>
            <person name="Mondo S."/>
            <person name="Pangilinan J."/>
            <person name="Riley R."/>
            <person name="LaButti K."/>
            <person name="Andreopoulos B."/>
            <person name="Lipzen A."/>
            <person name="Chen C."/>
            <person name="Yan M."/>
            <person name="Daum C."/>
            <person name="Ng V."/>
            <person name="Clum A."/>
            <person name="Steindorff A."/>
            <person name="Ohm R.A."/>
            <person name="Martin F."/>
            <person name="Silar P."/>
            <person name="Natvig D.O."/>
            <person name="Lalanne C."/>
            <person name="Gautier V."/>
            <person name="Ament-Velasquez S.L."/>
            <person name="Kruys A."/>
            <person name="Hutchinson M.I."/>
            <person name="Powell A.J."/>
            <person name="Barry K."/>
            <person name="Miller A.N."/>
            <person name="Grigoriev I.V."/>
            <person name="Debuchy R."/>
            <person name="Gladieux P."/>
            <person name="Hiltunen Thoren M."/>
            <person name="Johannesson H."/>
        </authorList>
    </citation>
    <scope>NUCLEOTIDE SEQUENCE</scope>
    <source>
        <strain evidence="16">CBS 103.79</strain>
    </source>
</reference>
<feature type="region of interest" description="Disordered" evidence="13">
    <location>
        <begin position="303"/>
        <end position="368"/>
    </location>
</feature>
<comment type="function">
    <text evidence="11">Acts as a component of the translation initiation factor 2B (eIF2B) complex, which catalyzes the exchange of GDP for GTP on the eukaryotic initiation factor 2 (eIF2) complex gamma subunit. Its guanine nucleotide exchange factor activity is repressed when bound to eIF2 complex phosphorylated on the alpha subunit, thereby limiting the amount of methionyl-initiator methionine tRNA available to the ribosome and consequently global translation is repressed.</text>
</comment>
<evidence type="ECO:0000259" key="14">
    <source>
        <dbReference type="Pfam" id="PF00483"/>
    </source>
</evidence>
<dbReference type="InterPro" id="IPR005835">
    <property type="entry name" value="NTP_transferase_dom"/>
</dbReference>
<dbReference type="PANTHER" id="PTHR45989:SF1">
    <property type="entry name" value="TRANSLATION INITIATION FACTOR EIF-2B SUBUNIT GAMMA"/>
    <property type="match status" value="1"/>
</dbReference>
<accession>A0AAN6RY52</accession>
<dbReference type="SUPFAM" id="SSF51161">
    <property type="entry name" value="Trimeric LpxA-like enzymes"/>
    <property type="match status" value="1"/>
</dbReference>
<dbReference type="InterPro" id="IPR056764">
    <property type="entry name" value="LbH_EIF2B3/5"/>
</dbReference>
<feature type="compositionally biased region" description="Polar residues" evidence="13">
    <location>
        <begin position="527"/>
        <end position="540"/>
    </location>
</feature>
<dbReference type="InterPro" id="IPR051960">
    <property type="entry name" value="eIF2B_gamma"/>
</dbReference>
<dbReference type="Pfam" id="PF25084">
    <property type="entry name" value="LbH_EIF2B"/>
    <property type="match status" value="1"/>
</dbReference>
<dbReference type="Gene3D" id="3.90.550.10">
    <property type="entry name" value="Spore Coat Polysaccharide Biosynthesis Protein SpsA, Chain A"/>
    <property type="match status" value="1"/>
</dbReference>
<dbReference type="InterPro" id="IPR029044">
    <property type="entry name" value="Nucleotide-diphossugar_trans"/>
</dbReference>
<feature type="compositionally biased region" description="Acidic residues" evidence="13">
    <location>
        <begin position="542"/>
        <end position="561"/>
    </location>
</feature>
<dbReference type="GO" id="GO:0002183">
    <property type="term" value="P:cytoplasmic translational initiation"/>
    <property type="evidence" value="ECO:0007669"/>
    <property type="project" value="TreeGrafter"/>
</dbReference>
<keyword evidence="17" id="KW-1185">Reference proteome</keyword>
<organism evidence="16 17">
    <name type="scientific">Staphylotrichum tortipilum</name>
    <dbReference type="NCBI Taxonomy" id="2831512"/>
    <lineage>
        <taxon>Eukaryota</taxon>
        <taxon>Fungi</taxon>
        <taxon>Dikarya</taxon>
        <taxon>Ascomycota</taxon>
        <taxon>Pezizomycotina</taxon>
        <taxon>Sordariomycetes</taxon>
        <taxon>Sordariomycetidae</taxon>
        <taxon>Sordariales</taxon>
        <taxon>Chaetomiaceae</taxon>
        <taxon>Staphylotrichum</taxon>
    </lineage>
</organism>
<feature type="domain" description="EIF2B subunit epsilon/gamma LbH" evidence="15">
    <location>
        <begin position="433"/>
        <end position="519"/>
    </location>
</feature>
<proteinExistence type="inferred from homology"/>
<evidence type="ECO:0000256" key="1">
    <source>
        <dbReference type="ARBA" id="ARBA00004514"/>
    </source>
</evidence>
<evidence type="ECO:0000256" key="8">
    <source>
        <dbReference type="ARBA" id="ARBA00031190"/>
    </source>
</evidence>
<evidence type="ECO:0000256" key="2">
    <source>
        <dbReference type="ARBA" id="ARBA00007878"/>
    </source>
</evidence>
<feature type="region of interest" description="Disordered" evidence="13">
    <location>
        <begin position="526"/>
        <end position="561"/>
    </location>
</feature>
<feature type="compositionally biased region" description="Pro residues" evidence="13">
    <location>
        <begin position="356"/>
        <end position="366"/>
    </location>
</feature>
<keyword evidence="6" id="KW-0648">Protein biosynthesis</keyword>
<dbReference type="GO" id="GO:0005085">
    <property type="term" value="F:guanyl-nucleotide exchange factor activity"/>
    <property type="evidence" value="ECO:0007669"/>
    <property type="project" value="TreeGrafter"/>
</dbReference>
<evidence type="ECO:0000256" key="11">
    <source>
        <dbReference type="ARBA" id="ARBA00045373"/>
    </source>
</evidence>
<dbReference type="EMBL" id="MU855326">
    <property type="protein sequence ID" value="KAK3906471.1"/>
    <property type="molecule type" value="Genomic_DNA"/>
</dbReference>
<dbReference type="SUPFAM" id="SSF53448">
    <property type="entry name" value="Nucleotide-diphospho-sugar transferases"/>
    <property type="match status" value="1"/>
</dbReference>
<dbReference type="PANTHER" id="PTHR45989">
    <property type="entry name" value="TRANSLATION INITIATION FACTOR EIF-2B SUBUNIT GAMMA"/>
    <property type="match status" value="1"/>
</dbReference>
<evidence type="ECO:0000256" key="7">
    <source>
        <dbReference type="ARBA" id="ARBA00030179"/>
    </source>
</evidence>
<evidence type="ECO:0000256" key="10">
    <source>
        <dbReference type="ARBA" id="ARBA00044229"/>
    </source>
</evidence>
<sequence>MPHAVSIATPGLQALILCGPGSSFPTFTANPDENPKALLPIANRPMVWYPLEFCYRAGITNITLVCPPSAAEAINTALKTNPFLTSLPFPRPDLLSPKDLNQNTGTAEILRLAELQAVVTSDFLVLPCDLVCELGADKLLQAWMVKSASLDDIVSDSKSQGPRSGGLGVWYPTKAVTPIKGEETDFVATVQFPPSSVLPPKGSLFPDMAQVVYSMPTDSLKDLMEEKKGFPVRHGLLREHPRVRMLTTHRDAHIYIFPHWIMQFVKENERLETIGEDVIGWWAKAGWQKGLPAKLGLDDVLARPDSDSARGRTSPDGNTTVTDTHKVIIESRATDAPNPVISVKNGSSNSSATHSPSPPSSPPVPPLLAYVHPATPTGPIIRRADTAQLLLQISLQLAKLPSLEETAAAGGAEAPSPFAHTRKVAYPEGVKPRTTITKQDSLVADNVTVQERASIKECVVGANCQIGEGAKLIQCLLMDGVVVGKNCKLTKCVLGKRSEIGDGCALTECEVQENLLVEAKTEAKSENFMSSSGLEATQQELDALDDDNDPDADDDAAEDDD</sequence>
<comment type="similarity">
    <text evidence="2">Belongs to the eIF-2B gamma/epsilon subunits family.</text>
</comment>